<feature type="region of interest" description="Disordered" evidence="1">
    <location>
        <begin position="363"/>
        <end position="473"/>
    </location>
</feature>
<dbReference type="EMBL" id="ML213628">
    <property type="protein sequence ID" value="TFK34776.1"/>
    <property type="molecule type" value="Genomic_DNA"/>
</dbReference>
<dbReference type="SUPFAM" id="SSF54928">
    <property type="entry name" value="RNA-binding domain, RBD"/>
    <property type="match status" value="1"/>
</dbReference>
<feature type="compositionally biased region" description="Low complexity" evidence="1">
    <location>
        <begin position="277"/>
        <end position="291"/>
    </location>
</feature>
<feature type="compositionally biased region" description="Polar residues" evidence="1">
    <location>
        <begin position="292"/>
        <end position="303"/>
    </location>
</feature>
<gene>
    <name evidence="3" type="ORF">BDQ12DRAFT_338185</name>
</gene>
<accession>A0A5C3LRW3</accession>
<feature type="compositionally biased region" description="Polar residues" evidence="1">
    <location>
        <begin position="131"/>
        <end position="165"/>
    </location>
</feature>
<dbReference type="Gene3D" id="3.30.70.330">
    <property type="match status" value="1"/>
</dbReference>
<dbReference type="CDD" id="cd00590">
    <property type="entry name" value="RRM_SF"/>
    <property type="match status" value="1"/>
</dbReference>
<dbReference type="InterPro" id="IPR057720">
    <property type="entry name" value="RRM_YTH1"/>
</dbReference>
<dbReference type="STRING" id="68775.A0A5C3LRW3"/>
<dbReference type="InterPro" id="IPR035979">
    <property type="entry name" value="RBD_domain_sf"/>
</dbReference>
<organism evidence="3 4">
    <name type="scientific">Crucibulum laeve</name>
    <dbReference type="NCBI Taxonomy" id="68775"/>
    <lineage>
        <taxon>Eukaryota</taxon>
        <taxon>Fungi</taxon>
        <taxon>Dikarya</taxon>
        <taxon>Basidiomycota</taxon>
        <taxon>Agaricomycotina</taxon>
        <taxon>Agaricomycetes</taxon>
        <taxon>Agaricomycetidae</taxon>
        <taxon>Agaricales</taxon>
        <taxon>Agaricineae</taxon>
        <taxon>Nidulariaceae</taxon>
        <taxon>Crucibulum</taxon>
    </lineage>
</organism>
<protein>
    <recommendedName>
        <fullName evidence="2">YTH1-like RRM domain-containing protein</fullName>
    </recommendedName>
</protein>
<name>A0A5C3LRW3_9AGAR</name>
<evidence type="ECO:0000313" key="3">
    <source>
        <dbReference type="EMBL" id="TFK34776.1"/>
    </source>
</evidence>
<evidence type="ECO:0000313" key="4">
    <source>
        <dbReference type="Proteomes" id="UP000308652"/>
    </source>
</evidence>
<dbReference type="InterPro" id="IPR012677">
    <property type="entry name" value="Nucleotide-bd_a/b_plait_sf"/>
</dbReference>
<evidence type="ECO:0000259" key="2">
    <source>
        <dbReference type="Pfam" id="PF25701"/>
    </source>
</evidence>
<dbReference type="Pfam" id="PF25701">
    <property type="entry name" value="RRM_YTH1"/>
    <property type="match status" value="1"/>
</dbReference>
<dbReference type="OrthoDB" id="6103986at2759"/>
<dbReference type="AlphaFoldDB" id="A0A5C3LRW3"/>
<feature type="compositionally biased region" description="Low complexity" evidence="1">
    <location>
        <begin position="425"/>
        <end position="446"/>
    </location>
</feature>
<keyword evidence="4" id="KW-1185">Reference proteome</keyword>
<dbReference type="GO" id="GO:0003676">
    <property type="term" value="F:nucleic acid binding"/>
    <property type="evidence" value="ECO:0007669"/>
    <property type="project" value="InterPro"/>
</dbReference>
<feature type="domain" description="YTH1-like RRM" evidence="2">
    <location>
        <begin position="475"/>
        <end position="563"/>
    </location>
</feature>
<feature type="region of interest" description="Disordered" evidence="1">
    <location>
        <begin position="1"/>
        <end position="169"/>
    </location>
</feature>
<feature type="compositionally biased region" description="Low complexity" evidence="1">
    <location>
        <begin position="392"/>
        <end position="401"/>
    </location>
</feature>
<dbReference type="Proteomes" id="UP000308652">
    <property type="component" value="Unassembled WGS sequence"/>
</dbReference>
<reference evidence="3 4" key="1">
    <citation type="journal article" date="2019" name="Nat. Ecol. Evol.">
        <title>Megaphylogeny resolves global patterns of mushroom evolution.</title>
        <authorList>
            <person name="Varga T."/>
            <person name="Krizsan K."/>
            <person name="Foldi C."/>
            <person name="Dima B."/>
            <person name="Sanchez-Garcia M."/>
            <person name="Sanchez-Ramirez S."/>
            <person name="Szollosi G.J."/>
            <person name="Szarkandi J.G."/>
            <person name="Papp V."/>
            <person name="Albert L."/>
            <person name="Andreopoulos W."/>
            <person name="Angelini C."/>
            <person name="Antonin V."/>
            <person name="Barry K.W."/>
            <person name="Bougher N.L."/>
            <person name="Buchanan P."/>
            <person name="Buyck B."/>
            <person name="Bense V."/>
            <person name="Catcheside P."/>
            <person name="Chovatia M."/>
            <person name="Cooper J."/>
            <person name="Damon W."/>
            <person name="Desjardin D."/>
            <person name="Finy P."/>
            <person name="Geml J."/>
            <person name="Haridas S."/>
            <person name="Hughes K."/>
            <person name="Justo A."/>
            <person name="Karasinski D."/>
            <person name="Kautmanova I."/>
            <person name="Kiss B."/>
            <person name="Kocsube S."/>
            <person name="Kotiranta H."/>
            <person name="LaButti K.M."/>
            <person name="Lechner B.E."/>
            <person name="Liimatainen K."/>
            <person name="Lipzen A."/>
            <person name="Lukacs Z."/>
            <person name="Mihaltcheva S."/>
            <person name="Morgado L.N."/>
            <person name="Niskanen T."/>
            <person name="Noordeloos M.E."/>
            <person name="Ohm R.A."/>
            <person name="Ortiz-Santana B."/>
            <person name="Ovrebo C."/>
            <person name="Racz N."/>
            <person name="Riley R."/>
            <person name="Savchenko A."/>
            <person name="Shiryaev A."/>
            <person name="Soop K."/>
            <person name="Spirin V."/>
            <person name="Szebenyi C."/>
            <person name="Tomsovsky M."/>
            <person name="Tulloss R.E."/>
            <person name="Uehling J."/>
            <person name="Grigoriev I.V."/>
            <person name="Vagvolgyi C."/>
            <person name="Papp T."/>
            <person name="Martin F.M."/>
            <person name="Miettinen O."/>
            <person name="Hibbett D.S."/>
            <person name="Nagy L.G."/>
        </authorList>
    </citation>
    <scope>NUCLEOTIDE SEQUENCE [LARGE SCALE GENOMIC DNA]</scope>
    <source>
        <strain evidence="3 4">CBS 166.37</strain>
    </source>
</reference>
<feature type="compositionally biased region" description="Polar residues" evidence="1">
    <location>
        <begin position="237"/>
        <end position="259"/>
    </location>
</feature>
<feature type="compositionally biased region" description="Basic and acidic residues" evidence="1">
    <location>
        <begin position="29"/>
        <end position="38"/>
    </location>
</feature>
<feature type="region of interest" description="Disordered" evidence="1">
    <location>
        <begin position="237"/>
        <end position="323"/>
    </location>
</feature>
<evidence type="ECO:0000256" key="1">
    <source>
        <dbReference type="SAM" id="MobiDB-lite"/>
    </source>
</evidence>
<proteinExistence type="predicted"/>
<sequence>MVEPILEDPILRASTATPTPSRKGYYHLRNGDQGDQRFDSTGPSKASPGFYDTAAPDSGKAFYDSTPSNPDITGGDIGSGPNSMRGDANGGMSDSSSMPDHSKAGSNRRGSRSQSASTHRPSGPPGAHPLQQPSSSHGYAVSPSQTSSSESAHNTSGFQGSSLHYQSGGLPYNQRSGYVGQYTMSSQPSLSMAHTPPPFAYPHAFHHPGVPDGSMISPNIHASYPSMLQPHAPVYQYQQRHSPEGGSTSHASFSGSRSSPIYAHHQVNNPPTPNSPMSPSSAGPSSAHSPSYVRTGQFHSLQYPSPMPSPQYGYPPQSFPTSPPMYQSTQFAPSPYAQHFASAPEAEPGGTWWYMPAVPSQQQYDSGPPSYQGHYQMPYPSMSHHDVDTSYSGNPGSASAPSPTPLYPMSPVAQAFSPEHPPSSPASRPRSLAPPQVDGAIGSSGSSAGGGPRNLSDKPVVRRSYHPNPPAHRSEWVMWAGNVPSDASHDELWRFFNQPPERSSPSEKVATGVMSIFLISRSSCAFVNFESETHLHEAISRFNGKPLRPADPRCPRLVCRVRRKDDDLKAGVGGQRGMGMHTRWIKDMKGKGRPSTYLRTLRTPCLRSRCRATKRERAILERSIRTAQALTLRRIPASLHVISRNDTLSSNR</sequence>